<keyword evidence="4 11" id="KW-0418">Kinase</keyword>
<feature type="region of interest" description="Disordered" evidence="9">
    <location>
        <begin position="1"/>
        <end position="108"/>
    </location>
</feature>
<evidence type="ECO:0000256" key="3">
    <source>
        <dbReference type="ARBA" id="ARBA00022741"/>
    </source>
</evidence>
<dbReference type="Gene3D" id="1.10.510.10">
    <property type="entry name" value="Transferase(Phosphotransferase) domain 1"/>
    <property type="match status" value="1"/>
</dbReference>
<protein>
    <submittedName>
        <fullName evidence="11">Serine/threonine-protein kinase edr1</fullName>
    </submittedName>
</protein>
<dbReference type="InterPro" id="IPR008271">
    <property type="entry name" value="Ser/Thr_kinase_AS"/>
</dbReference>
<evidence type="ECO:0000259" key="10">
    <source>
        <dbReference type="PROSITE" id="PS50011"/>
    </source>
</evidence>
<dbReference type="PROSITE" id="PS00108">
    <property type="entry name" value="PROTEIN_KINASE_ST"/>
    <property type="match status" value="1"/>
</dbReference>
<dbReference type="InterPro" id="IPR001245">
    <property type="entry name" value="Ser-Thr/Tyr_kinase_cat_dom"/>
</dbReference>
<dbReference type="EMBL" id="LGRX02017137">
    <property type="protein sequence ID" value="KAK3261116.1"/>
    <property type="molecule type" value="Genomic_DNA"/>
</dbReference>
<feature type="binding site" evidence="8">
    <location>
        <position position="312"/>
    </location>
    <ligand>
        <name>ATP</name>
        <dbReference type="ChEBI" id="CHEBI:30616"/>
    </ligand>
</feature>
<dbReference type="SMART" id="SM00220">
    <property type="entry name" value="S_TKc"/>
    <property type="match status" value="1"/>
</dbReference>
<evidence type="ECO:0000256" key="2">
    <source>
        <dbReference type="ARBA" id="ARBA00022679"/>
    </source>
</evidence>
<evidence type="ECO:0000256" key="4">
    <source>
        <dbReference type="ARBA" id="ARBA00022777"/>
    </source>
</evidence>
<feature type="domain" description="Protein kinase" evidence="10">
    <location>
        <begin position="285"/>
        <end position="541"/>
    </location>
</feature>
<evidence type="ECO:0000256" key="7">
    <source>
        <dbReference type="ARBA" id="ARBA00048679"/>
    </source>
</evidence>
<dbReference type="InterPro" id="IPR017441">
    <property type="entry name" value="Protein_kinase_ATP_BS"/>
</dbReference>
<feature type="compositionally biased region" description="Low complexity" evidence="9">
    <location>
        <begin position="1"/>
        <end position="70"/>
    </location>
</feature>
<dbReference type="PRINTS" id="PR00109">
    <property type="entry name" value="TYRKINASE"/>
</dbReference>
<keyword evidence="2" id="KW-0808">Transferase</keyword>
<comment type="catalytic activity">
    <reaction evidence="7">
        <text>L-seryl-[protein] + ATP = O-phospho-L-seryl-[protein] + ADP + H(+)</text>
        <dbReference type="Rhea" id="RHEA:17989"/>
        <dbReference type="Rhea" id="RHEA-COMP:9863"/>
        <dbReference type="Rhea" id="RHEA-COMP:11604"/>
        <dbReference type="ChEBI" id="CHEBI:15378"/>
        <dbReference type="ChEBI" id="CHEBI:29999"/>
        <dbReference type="ChEBI" id="CHEBI:30616"/>
        <dbReference type="ChEBI" id="CHEBI:83421"/>
        <dbReference type="ChEBI" id="CHEBI:456216"/>
        <dbReference type="EC" id="2.7.11.1"/>
    </reaction>
</comment>
<evidence type="ECO:0000256" key="5">
    <source>
        <dbReference type="ARBA" id="ARBA00022840"/>
    </source>
</evidence>
<keyword evidence="12" id="KW-1185">Reference proteome</keyword>
<keyword evidence="5 8" id="KW-0067">ATP-binding</keyword>
<dbReference type="PROSITE" id="PS50011">
    <property type="entry name" value="PROTEIN_KINASE_DOM"/>
    <property type="match status" value="1"/>
</dbReference>
<dbReference type="InterPro" id="IPR011009">
    <property type="entry name" value="Kinase-like_dom_sf"/>
</dbReference>
<accession>A0AAE0FJS3</accession>
<sequence>MQQQQQQQQQIQQQQQMQQQQMQIQQQKRQQQQQQMQQQTQQQLQQMQLMQQKQQQMRTPPQQQQQQIQQPVLSPGGEGATAAAGPARDYSKGGHHRTHSLGGSSSAAALSPDALFGAFAADCRTLADAVAPAPPSPERPADPAHFADLVAASTSTAAPTAAPPPQPSTGEEIWAGLMSLSDPSAWANILPNGMGSVAPGSRATGGPGSLSDPNAWANFGREATSGVWEPFGESSKEGGSNGNDDSWEEIRNRTERRERARQASSSERDEYSDILERCEIKLEDLKLGPKIGQGSFGDVLKGTWQNMEVAVKRLSVSINPQAQGDFKREVAMLQNLKHPNVINFIGACTVLPDLCIVMEIAQLGSLYSVLRNKKNHIDMSTVVRWASETARGMGYLHQRDPVIVHRDLKSVNLLVDSEWHIKVSDFGLARTKANSIHTQVGTWGWMAPEVLENAPYDEKADVYSFGVVLWELLTREEPFKGLHPMQIMRAIDRGERPPMPIVLDCPPSYVELLNDCWHTDPTQRPTFEQVLERLTQINADLEVYDKSSVRTRIFSTH</sequence>
<evidence type="ECO:0000313" key="12">
    <source>
        <dbReference type="Proteomes" id="UP001190700"/>
    </source>
</evidence>
<dbReference type="SUPFAM" id="SSF56112">
    <property type="entry name" value="Protein kinase-like (PK-like)"/>
    <property type="match status" value="1"/>
</dbReference>
<dbReference type="Pfam" id="PF07714">
    <property type="entry name" value="PK_Tyr_Ser-Thr"/>
    <property type="match status" value="1"/>
</dbReference>
<dbReference type="InterPro" id="IPR000719">
    <property type="entry name" value="Prot_kinase_dom"/>
</dbReference>
<comment type="caution">
    <text evidence="11">The sequence shown here is derived from an EMBL/GenBank/DDBJ whole genome shotgun (WGS) entry which is preliminary data.</text>
</comment>
<evidence type="ECO:0000256" key="1">
    <source>
        <dbReference type="ARBA" id="ARBA00022527"/>
    </source>
</evidence>
<dbReference type="PANTHER" id="PTHR44329">
    <property type="entry name" value="SERINE/THREONINE-PROTEIN KINASE TNNI3K-RELATED"/>
    <property type="match status" value="1"/>
</dbReference>
<reference evidence="11 12" key="1">
    <citation type="journal article" date="2015" name="Genome Biol. Evol.">
        <title>Comparative Genomics of a Bacterivorous Green Alga Reveals Evolutionary Causalities and Consequences of Phago-Mixotrophic Mode of Nutrition.</title>
        <authorList>
            <person name="Burns J.A."/>
            <person name="Paasch A."/>
            <person name="Narechania A."/>
            <person name="Kim E."/>
        </authorList>
    </citation>
    <scope>NUCLEOTIDE SEQUENCE [LARGE SCALE GENOMIC DNA]</scope>
    <source>
        <strain evidence="11 12">PLY_AMNH</strain>
    </source>
</reference>
<evidence type="ECO:0000313" key="11">
    <source>
        <dbReference type="EMBL" id="KAK3261116.1"/>
    </source>
</evidence>
<dbReference type="PROSITE" id="PS00107">
    <property type="entry name" value="PROTEIN_KINASE_ATP"/>
    <property type="match status" value="1"/>
</dbReference>
<dbReference type="Gene3D" id="3.30.200.20">
    <property type="entry name" value="Phosphorylase Kinase, domain 1"/>
    <property type="match status" value="1"/>
</dbReference>
<name>A0AAE0FJS3_9CHLO</name>
<dbReference type="CDD" id="cd13999">
    <property type="entry name" value="STKc_MAP3K-like"/>
    <property type="match status" value="1"/>
</dbReference>
<gene>
    <name evidence="11" type="ORF">CYMTET_29964</name>
</gene>
<evidence type="ECO:0000256" key="6">
    <source>
        <dbReference type="ARBA" id="ARBA00047899"/>
    </source>
</evidence>
<evidence type="ECO:0000256" key="8">
    <source>
        <dbReference type="PROSITE-ProRule" id="PRU10141"/>
    </source>
</evidence>
<dbReference type="InterPro" id="IPR051681">
    <property type="entry name" value="Ser/Thr_Kinases-Pseudokinases"/>
</dbReference>
<keyword evidence="1" id="KW-0723">Serine/threonine-protein kinase</keyword>
<keyword evidence="3 8" id="KW-0547">Nucleotide-binding</keyword>
<dbReference type="GO" id="GO:0004674">
    <property type="term" value="F:protein serine/threonine kinase activity"/>
    <property type="evidence" value="ECO:0007669"/>
    <property type="project" value="UniProtKB-KW"/>
</dbReference>
<organism evidence="11 12">
    <name type="scientific">Cymbomonas tetramitiformis</name>
    <dbReference type="NCBI Taxonomy" id="36881"/>
    <lineage>
        <taxon>Eukaryota</taxon>
        <taxon>Viridiplantae</taxon>
        <taxon>Chlorophyta</taxon>
        <taxon>Pyramimonadophyceae</taxon>
        <taxon>Pyramimonadales</taxon>
        <taxon>Pyramimonadaceae</taxon>
        <taxon>Cymbomonas</taxon>
    </lineage>
</organism>
<feature type="region of interest" description="Disordered" evidence="9">
    <location>
        <begin position="226"/>
        <end position="268"/>
    </location>
</feature>
<proteinExistence type="predicted"/>
<comment type="catalytic activity">
    <reaction evidence="6">
        <text>L-threonyl-[protein] + ATP = O-phospho-L-threonyl-[protein] + ADP + H(+)</text>
        <dbReference type="Rhea" id="RHEA:46608"/>
        <dbReference type="Rhea" id="RHEA-COMP:11060"/>
        <dbReference type="Rhea" id="RHEA-COMP:11605"/>
        <dbReference type="ChEBI" id="CHEBI:15378"/>
        <dbReference type="ChEBI" id="CHEBI:30013"/>
        <dbReference type="ChEBI" id="CHEBI:30616"/>
        <dbReference type="ChEBI" id="CHEBI:61977"/>
        <dbReference type="ChEBI" id="CHEBI:456216"/>
        <dbReference type="EC" id="2.7.11.1"/>
    </reaction>
</comment>
<dbReference type="AlphaFoldDB" id="A0AAE0FJS3"/>
<feature type="compositionally biased region" description="Basic and acidic residues" evidence="9">
    <location>
        <begin position="248"/>
        <end position="268"/>
    </location>
</feature>
<dbReference type="Proteomes" id="UP001190700">
    <property type="component" value="Unassembled WGS sequence"/>
</dbReference>
<evidence type="ECO:0000256" key="9">
    <source>
        <dbReference type="SAM" id="MobiDB-lite"/>
    </source>
</evidence>
<dbReference type="GO" id="GO:0005524">
    <property type="term" value="F:ATP binding"/>
    <property type="evidence" value="ECO:0007669"/>
    <property type="project" value="UniProtKB-UniRule"/>
</dbReference>
<dbReference type="FunFam" id="3.30.200.20:FF:000034">
    <property type="entry name" value="Kinase suppressor of Ras 1"/>
    <property type="match status" value="1"/>
</dbReference>
<dbReference type="PANTHER" id="PTHR44329:SF255">
    <property type="entry name" value="OS02G0527600 PROTEIN"/>
    <property type="match status" value="1"/>
</dbReference>